<dbReference type="SMART" id="SM00355">
    <property type="entry name" value="ZnF_C2H2"/>
    <property type="match status" value="2"/>
</dbReference>
<gene>
    <name evidence="3" type="ORF">LY89DRAFT_544911</name>
</gene>
<proteinExistence type="predicted"/>
<evidence type="ECO:0000256" key="1">
    <source>
        <dbReference type="PROSITE-ProRule" id="PRU00042"/>
    </source>
</evidence>
<dbReference type="SUPFAM" id="SSF57667">
    <property type="entry name" value="beta-beta-alpha zinc fingers"/>
    <property type="match status" value="1"/>
</dbReference>
<dbReference type="InterPro" id="IPR036236">
    <property type="entry name" value="Znf_C2H2_sf"/>
</dbReference>
<dbReference type="OrthoDB" id="2687452at2759"/>
<feature type="non-terminal residue" evidence="3">
    <location>
        <position position="1"/>
    </location>
</feature>
<dbReference type="Gene3D" id="3.30.160.60">
    <property type="entry name" value="Classic Zinc Finger"/>
    <property type="match status" value="1"/>
</dbReference>
<evidence type="ECO:0000313" key="3">
    <source>
        <dbReference type="EMBL" id="KUJ15785.1"/>
    </source>
</evidence>
<accession>A0A194X6I6</accession>
<protein>
    <recommendedName>
        <fullName evidence="2">C2H2-type domain-containing protein</fullName>
    </recommendedName>
</protein>
<dbReference type="InterPro" id="IPR013087">
    <property type="entry name" value="Znf_C2H2_type"/>
</dbReference>
<sequence>FVCPHANCGIDFARIGDLHRHQRAHSDPTHPCNVNGCIRKGRRAFYRHDKLLDHMRKKHGMMV</sequence>
<dbReference type="EMBL" id="KQ947417">
    <property type="protein sequence ID" value="KUJ15785.1"/>
    <property type="molecule type" value="Genomic_DNA"/>
</dbReference>
<dbReference type="GO" id="GO:0008270">
    <property type="term" value="F:zinc ion binding"/>
    <property type="evidence" value="ECO:0007669"/>
    <property type="project" value="UniProtKB-KW"/>
</dbReference>
<keyword evidence="1" id="KW-0862">Zinc</keyword>
<feature type="non-terminal residue" evidence="3">
    <location>
        <position position="63"/>
    </location>
</feature>
<evidence type="ECO:0000259" key="2">
    <source>
        <dbReference type="PROSITE" id="PS50157"/>
    </source>
</evidence>
<keyword evidence="1" id="KW-0479">Metal-binding</keyword>
<dbReference type="RefSeq" id="XP_018070140.1">
    <property type="nucleotide sequence ID" value="XM_018208226.2"/>
</dbReference>
<name>A0A194X6I6_MOLSC</name>
<organism evidence="3 4">
    <name type="scientific">Mollisia scopiformis</name>
    <name type="common">Conifer needle endophyte fungus</name>
    <name type="synonym">Phialocephala scopiformis</name>
    <dbReference type="NCBI Taxonomy" id="149040"/>
    <lineage>
        <taxon>Eukaryota</taxon>
        <taxon>Fungi</taxon>
        <taxon>Dikarya</taxon>
        <taxon>Ascomycota</taxon>
        <taxon>Pezizomycotina</taxon>
        <taxon>Leotiomycetes</taxon>
        <taxon>Helotiales</taxon>
        <taxon>Mollisiaceae</taxon>
        <taxon>Mollisia</taxon>
    </lineage>
</organism>
<dbReference type="GeneID" id="28817952"/>
<dbReference type="InParanoid" id="A0A194X6I6"/>
<dbReference type="Proteomes" id="UP000070700">
    <property type="component" value="Unassembled WGS sequence"/>
</dbReference>
<dbReference type="AlphaFoldDB" id="A0A194X6I6"/>
<keyword evidence="1" id="KW-0863">Zinc-finger</keyword>
<dbReference type="KEGG" id="psco:LY89DRAFT_544911"/>
<reference evidence="3 4" key="1">
    <citation type="submission" date="2015-10" db="EMBL/GenBank/DDBJ databases">
        <title>Full genome of DAOMC 229536 Phialocephala scopiformis, a fungal endophyte of spruce producing the potent anti-insectan compound rugulosin.</title>
        <authorList>
            <consortium name="DOE Joint Genome Institute"/>
            <person name="Walker A.K."/>
            <person name="Frasz S.L."/>
            <person name="Seifert K.A."/>
            <person name="Miller J.D."/>
            <person name="Mondo S.J."/>
            <person name="Labutti K."/>
            <person name="Lipzen A."/>
            <person name="Dockter R."/>
            <person name="Kennedy M."/>
            <person name="Grigoriev I.V."/>
            <person name="Spatafora J.W."/>
        </authorList>
    </citation>
    <scope>NUCLEOTIDE SEQUENCE [LARGE SCALE GENOMIC DNA]</scope>
    <source>
        <strain evidence="3 4">CBS 120377</strain>
    </source>
</reference>
<dbReference type="PROSITE" id="PS00028">
    <property type="entry name" value="ZINC_FINGER_C2H2_1"/>
    <property type="match status" value="1"/>
</dbReference>
<feature type="domain" description="C2H2-type" evidence="2">
    <location>
        <begin position="1"/>
        <end position="30"/>
    </location>
</feature>
<evidence type="ECO:0000313" key="4">
    <source>
        <dbReference type="Proteomes" id="UP000070700"/>
    </source>
</evidence>
<dbReference type="PROSITE" id="PS50157">
    <property type="entry name" value="ZINC_FINGER_C2H2_2"/>
    <property type="match status" value="1"/>
</dbReference>
<keyword evidence="4" id="KW-1185">Reference proteome</keyword>